<sequence length="233" mass="26012">MPKIKVIYENNLKGRGLKAAWGFSALIEFNGKKILFDAGGDKEIFTNNLRQLGIKPAELDFISISHKHWDHIAGLSSVLLPKHRAYLLKSFPDRFKKNVTKRGAKLFEVVRFKKIMPDVYTTGALPGKVEEQSLIIDSGKGLVIVTGCSHPGIVNIVRFAQQKLGEKIRLVLGGFHLYQSSALQIRQIIKDLKSLGVKKIAPCHCTGKKAIRLFQQAFDNDFVEIKACSLSNL</sequence>
<dbReference type="InterPro" id="IPR041712">
    <property type="entry name" value="DHPS-like_MBL-fold"/>
</dbReference>
<dbReference type="Gene3D" id="3.60.15.10">
    <property type="entry name" value="Ribonuclease Z/Hydroxyacylglutathione hydrolase-like"/>
    <property type="match status" value="1"/>
</dbReference>
<reference evidence="1 2" key="1">
    <citation type="journal article" date="2016" name="Nat. Commun.">
        <title>Thousands of microbial genomes shed light on interconnected biogeochemical processes in an aquifer system.</title>
        <authorList>
            <person name="Anantharaman K."/>
            <person name="Brown C.T."/>
            <person name="Hug L.A."/>
            <person name="Sharon I."/>
            <person name="Castelle C.J."/>
            <person name="Probst A.J."/>
            <person name="Thomas B.C."/>
            <person name="Singh A."/>
            <person name="Wilkins M.J."/>
            <person name="Karaoz U."/>
            <person name="Brodie E.L."/>
            <person name="Williams K.H."/>
            <person name="Hubbard S.S."/>
            <person name="Banfield J.F."/>
        </authorList>
    </citation>
    <scope>NUCLEOTIDE SEQUENCE [LARGE SCALE GENOMIC DNA]</scope>
</reference>
<dbReference type="Pfam" id="PF23023">
    <property type="entry name" value="Anti-Pycsar_Apyc1"/>
    <property type="match status" value="1"/>
</dbReference>
<dbReference type="PANTHER" id="PTHR13754">
    <property type="entry name" value="METALLO-BETA-LACTAMASE SUPERFAMILY PROTEIN"/>
    <property type="match status" value="1"/>
</dbReference>
<evidence type="ECO:0000313" key="2">
    <source>
        <dbReference type="Proteomes" id="UP000177309"/>
    </source>
</evidence>
<dbReference type="CDD" id="cd07713">
    <property type="entry name" value="DHPS-like_MBL-fold"/>
    <property type="match status" value="1"/>
</dbReference>
<dbReference type="SUPFAM" id="SSF56281">
    <property type="entry name" value="Metallo-hydrolase/oxidoreductase"/>
    <property type="match status" value="1"/>
</dbReference>
<evidence type="ECO:0000313" key="1">
    <source>
        <dbReference type="EMBL" id="OGC33643.1"/>
    </source>
</evidence>
<dbReference type="AlphaFoldDB" id="A0A1F4TNM0"/>
<accession>A0A1F4TNM0</accession>
<dbReference type="GO" id="GO:0016740">
    <property type="term" value="F:transferase activity"/>
    <property type="evidence" value="ECO:0007669"/>
    <property type="project" value="TreeGrafter"/>
</dbReference>
<name>A0A1F4TNM0_UNCSA</name>
<gene>
    <name evidence="1" type="ORF">A2462_02225</name>
</gene>
<dbReference type="InterPro" id="IPR052926">
    <property type="entry name" value="Metallo-beta-lactamase_dom"/>
</dbReference>
<proteinExistence type="predicted"/>
<comment type="caution">
    <text evidence="1">The sequence shown here is derived from an EMBL/GenBank/DDBJ whole genome shotgun (WGS) entry which is preliminary data.</text>
</comment>
<dbReference type="PANTHER" id="PTHR13754:SF13">
    <property type="entry name" value="METALLO-BETA-LACTAMASE SUPERFAMILY PROTEIN (AFU_ORTHOLOGUE AFUA_3G07630)"/>
    <property type="match status" value="1"/>
</dbReference>
<organism evidence="1 2">
    <name type="scientific">candidate division WOR-1 bacterium RIFOXYC2_FULL_41_25</name>
    <dbReference type="NCBI Taxonomy" id="1802586"/>
    <lineage>
        <taxon>Bacteria</taxon>
        <taxon>Bacillati</taxon>
        <taxon>Saganbacteria</taxon>
    </lineage>
</organism>
<protein>
    <submittedName>
        <fullName evidence="1">Uncharacterized protein</fullName>
    </submittedName>
</protein>
<dbReference type="Proteomes" id="UP000177309">
    <property type="component" value="Unassembled WGS sequence"/>
</dbReference>
<dbReference type="InterPro" id="IPR036866">
    <property type="entry name" value="RibonucZ/Hydroxyglut_hydro"/>
</dbReference>
<dbReference type="EMBL" id="MEUI01000030">
    <property type="protein sequence ID" value="OGC33643.1"/>
    <property type="molecule type" value="Genomic_DNA"/>
</dbReference>